<dbReference type="EMBL" id="JANBPG010003145">
    <property type="protein sequence ID" value="KAJ1883491.1"/>
    <property type="molecule type" value="Genomic_DNA"/>
</dbReference>
<accession>A0ACC1HZI3</accession>
<keyword evidence="2" id="KW-1185">Reference proteome</keyword>
<comment type="caution">
    <text evidence="1">The sequence shown here is derived from an EMBL/GenBank/DDBJ whole genome shotgun (WGS) entry which is preliminary data.</text>
</comment>
<sequence length="263" mass="28986">MKTSAAIILSLYVLLDAATCAAEPAMGSFHPPMPKPNTDHSGVIRRSTRLCNGYSDLCERKFDKVSYPTTHNSFAQGDNIAANQNKDIKTQLDNGIRGFMLDLHNPSKALLRREKRADIVPTLCHASCAVLNAGPLVDELKNFKKFLDSNANEVVTVFLENADNFSPLDMAQPFIDSGLDKYAFEPSTSNGTFVWPTLNEMISMNKRLVVLGSTSTDSTSKPWLLYDRDFAVQTSYSVKAGSPFDCNPLTAIQPLLVMNHFVS</sequence>
<gene>
    <name evidence="1" type="ORF">LPJ66_011029</name>
</gene>
<organism evidence="1 2">
    <name type="scientific">Kickxella alabastrina</name>
    <dbReference type="NCBI Taxonomy" id="61397"/>
    <lineage>
        <taxon>Eukaryota</taxon>
        <taxon>Fungi</taxon>
        <taxon>Fungi incertae sedis</taxon>
        <taxon>Zoopagomycota</taxon>
        <taxon>Kickxellomycotina</taxon>
        <taxon>Kickxellomycetes</taxon>
        <taxon>Kickxellales</taxon>
        <taxon>Kickxellaceae</taxon>
        <taxon>Kickxella</taxon>
    </lineage>
</organism>
<proteinExistence type="predicted"/>
<reference evidence="1" key="1">
    <citation type="submission" date="2022-07" db="EMBL/GenBank/DDBJ databases">
        <title>Phylogenomic reconstructions and comparative analyses of Kickxellomycotina fungi.</title>
        <authorList>
            <person name="Reynolds N.K."/>
            <person name="Stajich J.E."/>
            <person name="Barry K."/>
            <person name="Grigoriev I.V."/>
            <person name="Crous P."/>
            <person name="Smith M.E."/>
        </authorList>
    </citation>
    <scope>NUCLEOTIDE SEQUENCE</scope>
    <source>
        <strain evidence="1">Benny 63K</strain>
    </source>
</reference>
<dbReference type="Proteomes" id="UP001150581">
    <property type="component" value="Unassembled WGS sequence"/>
</dbReference>
<evidence type="ECO:0000313" key="2">
    <source>
        <dbReference type="Proteomes" id="UP001150581"/>
    </source>
</evidence>
<evidence type="ECO:0000313" key="1">
    <source>
        <dbReference type="EMBL" id="KAJ1883491.1"/>
    </source>
</evidence>
<name>A0ACC1HZI3_9FUNG</name>
<feature type="non-terminal residue" evidence="1">
    <location>
        <position position="263"/>
    </location>
</feature>
<protein>
    <submittedName>
        <fullName evidence="1">Uncharacterized protein</fullName>
    </submittedName>
</protein>